<evidence type="ECO:0000313" key="2">
    <source>
        <dbReference type="Proteomes" id="UP000216446"/>
    </source>
</evidence>
<protein>
    <submittedName>
        <fullName evidence="1">Uncharacterized protein</fullName>
    </submittedName>
</protein>
<keyword evidence="2" id="KW-1185">Reference proteome</keyword>
<sequence>MRTLRPLLLICFAVVLSGCFQTKALIRLNADGSGTVEETVLMNSMMSMSIGMGSGGFLEDSDDAPDMAEDGPYSMEQLQTRAAEMGTTLVGVEPIDILFGAGYTATYAFTDINSLRFGSNPLEGMGGMMSEMGRAGDASGDEPITFAYSRGRLTVRMPEPAFDDEEDLFGDDEIVDEPAEIDFDAPARDPKKNPAYGEEYAFEDDLFSDDSSQEDEMRQMAAMFKDMKFSIAVELPSDVRETNASHASGRILTLFDMDFGLLAETPGVFDDLEALGMSGPPSSMSAMEVFQNIPGFTYEPEREVTVSF</sequence>
<proteinExistence type="predicted"/>
<dbReference type="RefSeq" id="WP_094550273.1">
    <property type="nucleotide sequence ID" value="NZ_MQWB01000001.1"/>
</dbReference>
<evidence type="ECO:0000313" key="1">
    <source>
        <dbReference type="EMBL" id="OZC04136.1"/>
    </source>
</evidence>
<dbReference type="InParanoid" id="A0A259U2G9"/>
<dbReference type="AlphaFoldDB" id="A0A259U2G9"/>
<comment type="caution">
    <text evidence="1">The sequence shown here is derived from an EMBL/GenBank/DDBJ whole genome shotgun (WGS) entry which is preliminary data.</text>
</comment>
<dbReference type="EMBL" id="MQWB01000001">
    <property type="protein sequence ID" value="OZC04136.1"/>
    <property type="molecule type" value="Genomic_DNA"/>
</dbReference>
<reference evidence="1 2" key="1">
    <citation type="submission" date="2016-11" db="EMBL/GenBank/DDBJ databases">
        <title>Study of marine rhodopsin-containing bacteria.</title>
        <authorList>
            <person name="Yoshizawa S."/>
            <person name="Kumagai Y."/>
            <person name="Kogure K."/>
        </authorList>
    </citation>
    <scope>NUCLEOTIDE SEQUENCE [LARGE SCALE GENOMIC DNA]</scope>
    <source>
        <strain evidence="1 2">SG-29</strain>
    </source>
</reference>
<accession>A0A259U2G9</accession>
<organism evidence="1 2">
    <name type="scientific">Rubricoccus marinus</name>
    <dbReference type="NCBI Taxonomy" id="716817"/>
    <lineage>
        <taxon>Bacteria</taxon>
        <taxon>Pseudomonadati</taxon>
        <taxon>Rhodothermota</taxon>
        <taxon>Rhodothermia</taxon>
        <taxon>Rhodothermales</taxon>
        <taxon>Rubricoccaceae</taxon>
        <taxon>Rubricoccus</taxon>
    </lineage>
</organism>
<dbReference type="OrthoDB" id="5516374at2"/>
<dbReference type="PROSITE" id="PS51257">
    <property type="entry name" value="PROKAR_LIPOPROTEIN"/>
    <property type="match status" value="1"/>
</dbReference>
<dbReference type="Proteomes" id="UP000216446">
    <property type="component" value="Unassembled WGS sequence"/>
</dbReference>
<gene>
    <name evidence="1" type="ORF">BSZ36_14780</name>
</gene>
<name>A0A259U2G9_9BACT</name>